<evidence type="ECO:0000256" key="8">
    <source>
        <dbReference type="SAM" id="Coils"/>
    </source>
</evidence>
<dbReference type="GO" id="GO:0000155">
    <property type="term" value="F:phosphorelay sensor kinase activity"/>
    <property type="evidence" value="ECO:0007669"/>
    <property type="project" value="InterPro"/>
</dbReference>
<dbReference type="InterPro" id="IPR003661">
    <property type="entry name" value="HisK_dim/P_dom"/>
</dbReference>
<feature type="domain" description="Response regulatory" evidence="10">
    <location>
        <begin position="457"/>
        <end position="573"/>
    </location>
</feature>
<keyword evidence="12" id="KW-1185">Reference proteome</keyword>
<evidence type="ECO:0000313" key="11">
    <source>
        <dbReference type="EMBL" id="MBB6095117.1"/>
    </source>
</evidence>
<dbReference type="CDD" id="cd16934">
    <property type="entry name" value="HATPase_RsbT-like"/>
    <property type="match status" value="1"/>
</dbReference>
<dbReference type="CDD" id="cd00156">
    <property type="entry name" value="REC"/>
    <property type="match status" value="1"/>
</dbReference>
<dbReference type="CDD" id="cd00082">
    <property type="entry name" value="HisKA"/>
    <property type="match status" value="1"/>
</dbReference>
<dbReference type="SUPFAM" id="SSF47384">
    <property type="entry name" value="Homodimeric domain of signal transducing histidine kinase"/>
    <property type="match status" value="1"/>
</dbReference>
<dbReference type="EMBL" id="JACHHZ010000005">
    <property type="protein sequence ID" value="MBB6095117.1"/>
    <property type="molecule type" value="Genomic_DNA"/>
</dbReference>
<dbReference type="InterPro" id="IPR005467">
    <property type="entry name" value="His_kinase_dom"/>
</dbReference>
<dbReference type="RefSeq" id="WP_184334524.1">
    <property type="nucleotide sequence ID" value="NZ_JACHHZ010000005.1"/>
</dbReference>
<dbReference type="Gene3D" id="3.30.565.10">
    <property type="entry name" value="Histidine kinase-like ATPase, C-terminal domain"/>
    <property type="match status" value="2"/>
</dbReference>
<name>A0A841HPM7_9GAMM</name>
<comment type="caution">
    <text evidence="11">The sequence shown here is derived from an EMBL/GenBank/DDBJ whole genome shotgun (WGS) entry which is preliminary data.</text>
</comment>
<dbReference type="InterPro" id="IPR036890">
    <property type="entry name" value="HATPase_C_sf"/>
</dbReference>
<feature type="coiled-coil region" evidence="8">
    <location>
        <begin position="158"/>
        <end position="192"/>
    </location>
</feature>
<dbReference type="SMART" id="SM00448">
    <property type="entry name" value="REC"/>
    <property type="match status" value="1"/>
</dbReference>
<dbReference type="GO" id="GO:0005886">
    <property type="term" value="C:plasma membrane"/>
    <property type="evidence" value="ECO:0007669"/>
    <property type="project" value="TreeGrafter"/>
</dbReference>
<dbReference type="GO" id="GO:0009927">
    <property type="term" value="F:histidine phosphotransfer kinase activity"/>
    <property type="evidence" value="ECO:0007669"/>
    <property type="project" value="TreeGrafter"/>
</dbReference>
<keyword evidence="4" id="KW-0808">Transferase</keyword>
<dbReference type="InterPro" id="IPR004358">
    <property type="entry name" value="Sig_transdc_His_kin-like_C"/>
</dbReference>
<organism evidence="11 12">
    <name type="scientific">Povalibacter uvarum</name>
    <dbReference type="NCBI Taxonomy" id="732238"/>
    <lineage>
        <taxon>Bacteria</taxon>
        <taxon>Pseudomonadati</taxon>
        <taxon>Pseudomonadota</taxon>
        <taxon>Gammaproteobacteria</taxon>
        <taxon>Steroidobacterales</taxon>
        <taxon>Steroidobacteraceae</taxon>
        <taxon>Povalibacter</taxon>
    </lineage>
</organism>
<evidence type="ECO:0000256" key="1">
    <source>
        <dbReference type="ARBA" id="ARBA00000085"/>
    </source>
</evidence>
<dbReference type="PRINTS" id="PR00344">
    <property type="entry name" value="BCTRLSENSOR"/>
</dbReference>
<evidence type="ECO:0000256" key="4">
    <source>
        <dbReference type="ARBA" id="ARBA00022679"/>
    </source>
</evidence>
<dbReference type="InterPro" id="IPR011006">
    <property type="entry name" value="CheY-like_superfamily"/>
</dbReference>
<dbReference type="Pfam" id="PF00072">
    <property type="entry name" value="Response_reg"/>
    <property type="match status" value="1"/>
</dbReference>
<dbReference type="PANTHER" id="PTHR43047">
    <property type="entry name" value="TWO-COMPONENT HISTIDINE PROTEIN KINASE"/>
    <property type="match status" value="1"/>
</dbReference>
<dbReference type="CDD" id="cd16922">
    <property type="entry name" value="HATPase_EvgS-ArcB-TorS-like"/>
    <property type="match status" value="1"/>
</dbReference>
<dbReference type="EC" id="2.7.13.3" evidence="2"/>
<dbReference type="SUPFAM" id="SSF52172">
    <property type="entry name" value="CheY-like"/>
    <property type="match status" value="1"/>
</dbReference>
<gene>
    <name evidence="11" type="ORF">HNQ60_004007</name>
</gene>
<evidence type="ECO:0000256" key="3">
    <source>
        <dbReference type="ARBA" id="ARBA00022553"/>
    </source>
</evidence>
<evidence type="ECO:0000259" key="10">
    <source>
        <dbReference type="PROSITE" id="PS50110"/>
    </source>
</evidence>
<dbReference type="Pfam" id="PF02518">
    <property type="entry name" value="HATPase_c"/>
    <property type="match status" value="1"/>
</dbReference>
<evidence type="ECO:0000313" key="12">
    <source>
        <dbReference type="Proteomes" id="UP000588068"/>
    </source>
</evidence>
<evidence type="ECO:0000259" key="9">
    <source>
        <dbReference type="PROSITE" id="PS50109"/>
    </source>
</evidence>
<dbReference type="Pfam" id="PF00512">
    <property type="entry name" value="HisKA"/>
    <property type="match status" value="1"/>
</dbReference>
<dbReference type="Gene3D" id="3.40.50.2300">
    <property type="match status" value="1"/>
</dbReference>
<dbReference type="SUPFAM" id="SSF55874">
    <property type="entry name" value="ATPase domain of HSP90 chaperone/DNA topoisomerase II/histidine kinase"/>
    <property type="match status" value="2"/>
</dbReference>
<keyword evidence="3 7" id="KW-0597">Phosphoprotein</keyword>
<dbReference type="SMART" id="SM00388">
    <property type="entry name" value="HisKA"/>
    <property type="match status" value="1"/>
</dbReference>
<accession>A0A841HPM7</accession>
<dbReference type="PROSITE" id="PS50109">
    <property type="entry name" value="HIS_KIN"/>
    <property type="match status" value="1"/>
</dbReference>
<sequence>MTWPIVSMVIKMEADIVAVRQRARHLAELLGFVRQEQTRIATAVSEIARNAFSYGRGGRAEFSLHEQTPQKLVIRIVDRGPGVADLAAVLEGRYTSVEGMGVGITGARRLMDEFRIESDGEGTRVELTQYLPRRTTVTREQLESVLTELKRSKPEDPLAALREQNTELLHSLEELRRKQDEATELNRELGDTNRGVVALTAELDDRAEQLRQASEIKSRFLSNMSHEFRTPLNSIMALSRLLMDRVDGDLSDEQARQIGYIRRSAEDLLELVNDLLDLAKVEAGKIDVKADAFTVAELFGGLRGALKPLREGTPVALIFENATELPGLYTDESKVTQVLRNFISNALKFTEQGEIHVSAHYDSAARAMTFAVSDTGIGISAEDRDRIFEEFTQVDSQLQRAVKGTGLGLPLSRKLAELIGGEVWVDSEIGRGSTFYFSVPIELAPRDNAVTERRARKVLLVDDDETFRYVLRQIIAQDAHYAVTEAVDGDQALRIIRDDPPDVIILDLQMPRVSGFSVIEQLPGSFRERIPIIACTSLQLDSQVREKLPASIPVLYKQSISRDRVMSMLRTAMGEGG</sequence>
<dbReference type="InterPro" id="IPR003594">
    <property type="entry name" value="HATPase_dom"/>
</dbReference>
<dbReference type="Gene3D" id="1.10.287.130">
    <property type="match status" value="1"/>
</dbReference>
<evidence type="ECO:0000256" key="2">
    <source>
        <dbReference type="ARBA" id="ARBA00012438"/>
    </source>
</evidence>
<protein>
    <recommendedName>
        <fullName evidence="2">histidine kinase</fullName>
        <ecNumber evidence="2">2.7.13.3</ecNumber>
    </recommendedName>
</protein>
<dbReference type="InterPro" id="IPR001789">
    <property type="entry name" value="Sig_transdc_resp-reg_receiver"/>
</dbReference>
<dbReference type="Proteomes" id="UP000588068">
    <property type="component" value="Unassembled WGS sequence"/>
</dbReference>
<dbReference type="PANTHER" id="PTHR43047:SF63">
    <property type="entry name" value="HISTIDINE KINASE"/>
    <property type="match status" value="1"/>
</dbReference>
<dbReference type="SMART" id="SM00387">
    <property type="entry name" value="HATPase_c"/>
    <property type="match status" value="2"/>
</dbReference>
<evidence type="ECO:0000256" key="7">
    <source>
        <dbReference type="PROSITE-ProRule" id="PRU00169"/>
    </source>
</evidence>
<dbReference type="AlphaFoldDB" id="A0A841HPM7"/>
<dbReference type="Pfam" id="PF13581">
    <property type="entry name" value="HATPase_c_2"/>
    <property type="match status" value="1"/>
</dbReference>
<keyword evidence="6" id="KW-0902">Two-component regulatory system</keyword>
<proteinExistence type="predicted"/>
<dbReference type="PROSITE" id="PS50110">
    <property type="entry name" value="RESPONSE_REGULATORY"/>
    <property type="match status" value="1"/>
</dbReference>
<feature type="modified residue" description="4-aspartylphosphate" evidence="7">
    <location>
        <position position="507"/>
    </location>
</feature>
<keyword evidence="5 11" id="KW-0418">Kinase</keyword>
<dbReference type="FunFam" id="3.30.565.10:FF:000010">
    <property type="entry name" value="Sensor histidine kinase RcsC"/>
    <property type="match status" value="1"/>
</dbReference>
<reference evidence="11 12" key="1">
    <citation type="submission" date="2020-08" db="EMBL/GenBank/DDBJ databases">
        <title>Genomic Encyclopedia of Type Strains, Phase IV (KMG-IV): sequencing the most valuable type-strain genomes for metagenomic binning, comparative biology and taxonomic classification.</title>
        <authorList>
            <person name="Goeker M."/>
        </authorList>
    </citation>
    <scope>NUCLEOTIDE SEQUENCE [LARGE SCALE GENOMIC DNA]</scope>
    <source>
        <strain evidence="11 12">DSM 26723</strain>
    </source>
</reference>
<feature type="domain" description="Histidine kinase" evidence="9">
    <location>
        <begin position="223"/>
        <end position="443"/>
    </location>
</feature>
<comment type="catalytic activity">
    <reaction evidence="1">
        <text>ATP + protein L-histidine = ADP + protein N-phospho-L-histidine.</text>
        <dbReference type="EC" id="2.7.13.3"/>
    </reaction>
</comment>
<evidence type="ECO:0000256" key="6">
    <source>
        <dbReference type="ARBA" id="ARBA00023012"/>
    </source>
</evidence>
<evidence type="ECO:0000256" key="5">
    <source>
        <dbReference type="ARBA" id="ARBA00022777"/>
    </source>
</evidence>
<keyword evidence="8" id="KW-0175">Coiled coil</keyword>
<dbReference type="InterPro" id="IPR036097">
    <property type="entry name" value="HisK_dim/P_sf"/>
</dbReference>